<dbReference type="PANTHER" id="PTHR43236">
    <property type="entry name" value="ANTITOXIN HIGA1"/>
    <property type="match status" value="1"/>
</dbReference>
<dbReference type="InterPro" id="IPR001387">
    <property type="entry name" value="Cro/C1-type_HTH"/>
</dbReference>
<dbReference type="SMART" id="SM00530">
    <property type="entry name" value="HTH_XRE"/>
    <property type="match status" value="1"/>
</dbReference>
<dbReference type="PANTHER" id="PTHR43236:SF1">
    <property type="entry name" value="BLL7220 PROTEIN"/>
    <property type="match status" value="1"/>
</dbReference>
<proteinExistence type="inferred from homology"/>
<dbReference type="InterPro" id="IPR052345">
    <property type="entry name" value="Rad_response_metalloprotease"/>
</dbReference>
<dbReference type="PROSITE" id="PS50943">
    <property type="entry name" value="HTH_CROC1"/>
    <property type="match status" value="1"/>
</dbReference>
<evidence type="ECO:0000313" key="4">
    <source>
        <dbReference type="Proteomes" id="UP000535890"/>
    </source>
</evidence>
<dbReference type="Pfam" id="PF06114">
    <property type="entry name" value="Peptidase_M78"/>
    <property type="match status" value="1"/>
</dbReference>
<sequence>MKLADVARVFDGERLTLARHLAGLRKNKLAEMVGRTPTAVAAYENGTKRPSPDAVGQLSLALGVDPDFFSAGGGSRLSGGPPHFRSLRATTQAARDQARAYGLVAADVAETLERHVEFPALNLLDEPVALDEEDAAGTTPEDCARILREQWRLGSGPAPHLVRLLEGNGVVVVFSPPQVASVDAYSFGSFGRPVVVLNPAKRDYYRQRFDVAHELGHLIMHSDAEPGSKIAESQANRFASEFLMPESSIKPLLPVKVSWPRMLSLKEEWKVSLQALLYRSKSLGVLTDSAHRTAMVYISNQGWRRQEPGRTAQVEQPSLLPAASSLLLSSGRTEHDLAAECRVPRNLLRSVIARAPEDDGALSYLEEGGKVYSLVGSVES</sequence>
<feature type="domain" description="HTH cro/C1-type" evidence="2">
    <location>
        <begin position="15"/>
        <end position="69"/>
    </location>
</feature>
<dbReference type="GO" id="GO:0003677">
    <property type="term" value="F:DNA binding"/>
    <property type="evidence" value="ECO:0007669"/>
    <property type="project" value="InterPro"/>
</dbReference>
<evidence type="ECO:0000256" key="1">
    <source>
        <dbReference type="ARBA" id="ARBA00007227"/>
    </source>
</evidence>
<accession>A0A7Y9DR76</accession>
<dbReference type="RefSeq" id="WP_218890026.1">
    <property type="nucleotide sequence ID" value="NZ_BAABHP010000012.1"/>
</dbReference>
<dbReference type="Gene3D" id="1.10.10.2910">
    <property type="match status" value="1"/>
</dbReference>
<reference evidence="3 4" key="1">
    <citation type="submission" date="2020-07" db="EMBL/GenBank/DDBJ databases">
        <title>Sequencing the genomes of 1000 actinobacteria strains.</title>
        <authorList>
            <person name="Klenk H.-P."/>
        </authorList>
    </citation>
    <scope>NUCLEOTIDE SEQUENCE [LARGE SCALE GENOMIC DNA]</scope>
    <source>
        <strain evidence="3 4">DSM 45772</strain>
    </source>
</reference>
<dbReference type="Gene3D" id="1.10.260.40">
    <property type="entry name" value="lambda repressor-like DNA-binding domains"/>
    <property type="match status" value="1"/>
</dbReference>
<comment type="similarity">
    <text evidence="1">Belongs to the short-chain fatty acyl-CoA assimilation regulator (ScfR) family.</text>
</comment>
<protein>
    <submittedName>
        <fullName evidence="3">Zn-dependent peptidase ImmA (M78 family)/transcriptional regulator with XRE-family HTH domain</fullName>
    </submittedName>
</protein>
<dbReference type="Proteomes" id="UP000535890">
    <property type="component" value="Unassembled WGS sequence"/>
</dbReference>
<keyword evidence="4" id="KW-1185">Reference proteome</keyword>
<gene>
    <name evidence="3" type="ORF">BJ983_000066</name>
</gene>
<dbReference type="EMBL" id="JACCBN010000001">
    <property type="protein sequence ID" value="NYD33964.1"/>
    <property type="molecule type" value="Genomic_DNA"/>
</dbReference>
<dbReference type="AlphaFoldDB" id="A0A7Y9DR76"/>
<comment type="caution">
    <text evidence="3">The sequence shown here is derived from an EMBL/GenBank/DDBJ whole genome shotgun (WGS) entry which is preliminary data.</text>
</comment>
<dbReference type="InterPro" id="IPR010982">
    <property type="entry name" value="Lambda_DNA-bd_dom_sf"/>
</dbReference>
<evidence type="ECO:0000313" key="3">
    <source>
        <dbReference type="EMBL" id="NYD33964.1"/>
    </source>
</evidence>
<dbReference type="Pfam" id="PF01381">
    <property type="entry name" value="HTH_3"/>
    <property type="match status" value="1"/>
</dbReference>
<dbReference type="InterPro" id="IPR010359">
    <property type="entry name" value="IrrE_HExxH"/>
</dbReference>
<evidence type="ECO:0000259" key="2">
    <source>
        <dbReference type="PROSITE" id="PS50943"/>
    </source>
</evidence>
<dbReference type="CDD" id="cd00093">
    <property type="entry name" value="HTH_XRE"/>
    <property type="match status" value="1"/>
</dbReference>
<name>A0A7Y9DR76_9PSEU</name>
<organism evidence="3 4">
    <name type="scientific">Actinomycetospora corticicola</name>
    <dbReference type="NCBI Taxonomy" id="663602"/>
    <lineage>
        <taxon>Bacteria</taxon>
        <taxon>Bacillati</taxon>
        <taxon>Actinomycetota</taxon>
        <taxon>Actinomycetes</taxon>
        <taxon>Pseudonocardiales</taxon>
        <taxon>Pseudonocardiaceae</taxon>
        <taxon>Actinomycetospora</taxon>
    </lineage>
</organism>
<dbReference type="SUPFAM" id="SSF47413">
    <property type="entry name" value="lambda repressor-like DNA-binding domains"/>
    <property type="match status" value="1"/>
</dbReference>